<dbReference type="InParanoid" id="D3BS40"/>
<proteinExistence type="predicted"/>
<dbReference type="EMBL" id="ADBJ01000051">
    <property type="protein sequence ID" value="EFA75777.1"/>
    <property type="molecule type" value="Genomic_DNA"/>
</dbReference>
<keyword evidence="3" id="KW-1185">Reference proteome</keyword>
<evidence type="ECO:0000313" key="2">
    <source>
        <dbReference type="EMBL" id="EFA75777.1"/>
    </source>
</evidence>
<dbReference type="AlphaFoldDB" id="D3BS40"/>
<evidence type="ECO:0000256" key="1">
    <source>
        <dbReference type="SAM" id="Coils"/>
    </source>
</evidence>
<accession>D3BS40</accession>
<dbReference type="RefSeq" id="XP_020427911.1">
    <property type="nucleotide sequence ID" value="XM_020581595.1"/>
</dbReference>
<name>D3BS40_HETP5</name>
<evidence type="ECO:0000313" key="3">
    <source>
        <dbReference type="Proteomes" id="UP000001396"/>
    </source>
</evidence>
<feature type="coiled-coil region" evidence="1">
    <location>
        <begin position="107"/>
        <end position="140"/>
    </location>
</feature>
<feature type="coiled-coil region" evidence="1">
    <location>
        <begin position="5"/>
        <end position="39"/>
    </location>
</feature>
<comment type="caution">
    <text evidence="2">The sequence shown here is derived from an EMBL/GenBank/DDBJ whole genome shotgun (WGS) entry which is preliminary data.</text>
</comment>
<keyword evidence="1" id="KW-0175">Coiled coil</keyword>
<gene>
    <name evidence="2" type="ORF">PPL_10832</name>
</gene>
<sequence>MTNVLQQLKKDLDDVNNDLELERKKIKTLKEENINLLIREYEYIQKITQLEEQLKTISKCYLCNSGNNNNKVDTSLKSASFKSENNTCSIPSNDSTTPITMNEYEYIKQLEMQIHDLQQKEEARKEKIDYFNQKEQLIRKITSAPPTNPNSHHNKSPVKKGYIVARNINDTMKLKNLQTDSSSSSTE</sequence>
<dbReference type="GeneID" id="31366301"/>
<dbReference type="Proteomes" id="UP000001396">
    <property type="component" value="Unassembled WGS sequence"/>
</dbReference>
<organism evidence="2 3">
    <name type="scientific">Heterostelium pallidum (strain ATCC 26659 / Pp 5 / PN500)</name>
    <name type="common">Cellular slime mold</name>
    <name type="synonym">Polysphondylium pallidum</name>
    <dbReference type="NCBI Taxonomy" id="670386"/>
    <lineage>
        <taxon>Eukaryota</taxon>
        <taxon>Amoebozoa</taxon>
        <taxon>Evosea</taxon>
        <taxon>Eumycetozoa</taxon>
        <taxon>Dictyostelia</taxon>
        <taxon>Acytosteliales</taxon>
        <taxon>Acytosteliaceae</taxon>
        <taxon>Heterostelium</taxon>
    </lineage>
</organism>
<protein>
    <submittedName>
        <fullName evidence="2">Uncharacterized protein</fullName>
    </submittedName>
</protein>
<reference evidence="2 3" key="1">
    <citation type="journal article" date="2011" name="Genome Res.">
        <title>Phylogeny-wide analysis of social amoeba genomes highlights ancient origins for complex intercellular communication.</title>
        <authorList>
            <person name="Heidel A.J."/>
            <person name="Lawal H.M."/>
            <person name="Felder M."/>
            <person name="Schilde C."/>
            <person name="Helps N.R."/>
            <person name="Tunggal B."/>
            <person name="Rivero F."/>
            <person name="John U."/>
            <person name="Schleicher M."/>
            <person name="Eichinger L."/>
            <person name="Platzer M."/>
            <person name="Noegel A.A."/>
            <person name="Schaap P."/>
            <person name="Gloeckner G."/>
        </authorList>
    </citation>
    <scope>NUCLEOTIDE SEQUENCE [LARGE SCALE GENOMIC DNA]</scope>
    <source>
        <strain evidence="3">ATCC 26659 / Pp 5 / PN500</strain>
    </source>
</reference>